<dbReference type="Pfam" id="PF16344">
    <property type="entry name" value="FecR_C"/>
    <property type="match status" value="1"/>
</dbReference>
<dbReference type="Gene3D" id="3.55.50.30">
    <property type="match status" value="1"/>
</dbReference>
<gene>
    <name evidence="4" type="ORF">SAMN04488024_11613</name>
</gene>
<dbReference type="Proteomes" id="UP000199455">
    <property type="component" value="Unassembled WGS sequence"/>
</dbReference>
<dbReference type="InterPro" id="IPR012373">
    <property type="entry name" value="Ferrdict_sens_TM"/>
</dbReference>
<dbReference type="STRING" id="390242.SAMN04488024_11613"/>
<keyword evidence="1" id="KW-1133">Transmembrane helix</keyword>
<reference evidence="5" key="1">
    <citation type="submission" date="2016-10" db="EMBL/GenBank/DDBJ databases">
        <authorList>
            <person name="Varghese N."/>
            <person name="Submissions S."/>
        </authorList>
    </citation>
    <scope>NUCLEOTIDE SEQUENCE [LARGE SCALE GENOMIC DNA]</scope>
    <source>
        <strain evidence="5">DSM 18609</strain>
    </source>
</reference>
<feature type="transmembrane region" description="Helical" evidence="1">
    <location>
        <begin position="98"/>
        <end position="116"/>
    </location>
</feature>
<evidence type="ECO:0000313" key="4">
    <source>
        <dbReference type="EMBL" id="SDE29286.1"/>
    </source>
</evidence>
<dbReference type="EMBL" id="FMZH01000016">
    <property type="protein sequence ID" value="SDE29286.1"/>
    <property type="molecule type" value="Genomic_DNA"/>
</dbReference>
<feature type="domain" description="Protein FecR C-terminal" evidence="3">
    <location>
        <begin position="298"/>
        <end position="362"/>
    </location>
</feature>
<dbReference type="InterPro" id="IPR032508">
    <property type="entry name" value="FecR_C"/>
</dbReference>
<protein>
    <submittedName>
        <fullName evidence="4">FecR family protein</fullName>
    </submittedName>
</protein>
<dbReference type="AlphaFoldDB" id="A0A1G7BSE2"/>
<dbReference type="GO" id="GO:0016989">
    <property type="term" value="F:sigma factor antagonist activity"/>
    <property type="evidence" value="ECO:0007669"/>
    <property type="project" value="TreeGrafter"/>
</dbReference>
<keyword evidence="1" id="KW-0812">Transmembrane</keyword>
<evidence type="ECO:0000259" key="3">
    <source>
        <dbReference type="Pfam" id="PF16344"/>
    </source>
</evidence>
<sequence>MALLYKRQISMVDRSKFNAEDFLVDSTFQQYCAGTDPLCIGYWEKYINAHPEQAAVIAEAKKLYVILSGNKRPLNKQRENLAETLFPVVETVKLKNYLWLKIAATVVLVLGSVFLYRTYLNKSTQSAVPEIYSFTTKSGERKKIMLQDGTSVLLNAKSNLTVSKDFNDKCREVTLTGEAFFDVAHDKAKPFKVHTTDFNINVLGTAFNVKAYADEITSEATLIRGLITMEATSGNGGIITLKPSQKVTFYKTIAQKQPAKLVKPTAPKPEITINHYTKIKDSTIVETAWTQNRIEIYDQDFDEIKNILEKWYNVEISFKNPEIEKYRFTATITNETIAEVLQALQQTENNFKYEIKGKKITISK</sequence>
<dbReference type="Gene3D" id="2.60.120.1440">
    <property type="match status" value="1"/>
</dbReference>
<keyword evidence="5" id="KW-1185">Reference proteome</keyword>
<dbReference type="PANTHER" id="PTHR30273">
    <property type="entry name" value="PERIPLASMIC SIGNAL SENSOR AND SIGMA FACTOR ACTIVATOR FECR-RELATED"/>
    <property type="match status" value="1"/>
</dbReference>
<evidence type="ECO:0000256" key="1">
    <source>
        <dbReference type="SAM" id="Phobius"/>
    </source>
</evidence>
<keyword evidence="1" id="KW-0472">Membrane</keyword>
<name>A0A1G7BSE2_9SPHI</name>
<organism evidence="4 5">
    <name type="scientific">Pedobacter soli</name>
    <dbReference type="NCBI Taxonomy" id="390242"/>
    <lineage>
        <taxon>Bacteria</taxon>
        <taxon>Pseudomonadati</taxon>
        <taxon>Bacteroidota</taxon>
        <taxon>Sphingobacteriia</taxon>
        <taxon>Sphingobacteriales</taxon>
        <taxon>Sphingobacteriaceae</taxon>
        <taxon>Pedobacter</taxon>
    </lineage>
</organism>
<dbReference type="PIRSF" id="PIRSF018266">
    <property type="entry name" value="FecR"/>
    <property type="match status" value="1"/>
</dbReference>
<accession>A0A1G7BSE2</accession>
<feature type="domain" description="FecR protein" evidence="2">
    <location>
        <begin position="135"/>
        <end position="225"/>
    </location>
</feature>
<evidence type="ECO:0000259" key="2">
    <source>
        <dbReference type="Pfam" id="PF04773"/>
    </source>
</evidence>
<evidence type="ECO:0000313" key="5">
    <source>
        <dbReference type="Proteomes" id="UP000199455"/>
    </source>
</evidence>
<proteinExistence type="predicted"/>
<dbReference type="InterPro" id="IPR006860">
    <property type="entry name" value="FecR"/>
</dbReference>
<dbReference type="Pfam" id="PF04773">
    <property type="entry name" value="FecR"/>
    <property type="match status" value="1"/>
</dbReference>
<dbReference type="PANTHER" id="PTHR30273:SF2">
    <property type="entry name" value="PROTEIN FECR"/>
    <property type="match status" value="1"/>
</dbReference>